<dbReference type="FunFam" id="4.10.1000.10:FF:000001">
    <property type="entry name" value="zinc finger CCCH domain-containing protein 15-like"/>
    <property type="match status" value="1"/>
</dbReference>
<dbReference type="GO" id="GO:1990904">
    <property type="term" value="C:ribonucleoprotein complex"/>
    <property type="evidence" value="ECO:0007669"/>
    <property type="project" value="UniProtKB-KW"/>
</dbReference>
<comment type="subunit">
    <text evidence="9">Associates with the cytoplasmic CCR4-NOT deadenylase complex to trigger ARE-containing mRNA deadenylation and decay processes.</text>
</comment>
<sequence>MDLNGESKLAMEISNDSLDLFSSFFPPLSPPADPETPLLPSFSAPPKHSGLSSLRYKTELCTRYAESGFCAYRNRCQFAHGLSELRPPVQHPKYKTELCRSFHVLGTCNYGLRCLFIHSPQERREPPVSPDTPRIPPRRHTGPYRERCRLWRSPGGCPYGARCHFQHPKSVREACRHFAALGECPYGARCHFSHSPPLDRWGSGTKNSSGSLSPSDPDLDSDPETPVLSESPANNAFSFSSLLLPLALCLQILGDEEDLPTATDPLPGDDTDPLPGDEEIAQSLLSVLG</sequence>
<evidence type="ECO:0000259" key="11">
    <source>
        <dbReference type="PROSITE" id="PS50103"/>
    </source>
</evidence>
<dbReference type="AGR" id="Xenbase:XB-GENE-5885966"/>
<evidence type="ECO:0000256" key="10">
    <source>
        <dbReference type="SAM" id="MobiDB-lite"/>
    </source>
</evidence>
<accession>A0A8J0QAI4</accession>
<evidence type="ECO:0000256" key="4">
    <source>
        <dbReference type="ARBA" id="ARBA00022833"/>
    </source>
</evidence>
<keyword evidence="2 9" id="KW-0677">Repeat</keyword>
<feature type="domain" description="C3H1-type" evidence="11">
    <location>
        <begin position="55"/>
        <end position="83"/>
    </location>
</feature>
<comment type="subcellular location">
    <subcellularLocation>
        <location evidence="9">Nucleus</location>
    </subcellularLocation>
    <subcellularLocation>
        <location evidence="9">Cytoplasm</location>
    </subcellularLocation>
</comment>
<dbReference type="GO" id="GO:0005737">
    <property type="term" value="C:cytoplasm"/>
    <property type="evidence" value="ECO:0007669"/>
    <property type="project" value="UniProtKB-SubCell"/>
</dbReference>
<dbReference type="SMART" id="SM00356">
    <property type="entry name" value="ZnF_C3H1"/>
    <property type="match status" value="4"/>
</dbReference>
<feature type="zinc finger region" description="C3H1-type" evidence="8">
    <location>
        <begin position="93"/>
        <end position="121"/>
    </location>
</feature>
<dbReference type="PANTHER" id="PTHR12547">
    <property type="entry name" value="CCCH ZINC FINGER/TIS11-RELATED"/>
    <property type="match status" value="1"/>
</dbReference>
<feature type="region of interest" description="Disordered" evidence="10">
    <location>
        <begin position="201"/>
        <end position="231"/>
    </location>
</feature>
<keyword evidence="3 8" id="KW-0863">Zinc-finger</keyword>
<feature type="domain" description="C3H1-type" evidence="11">
    <location>
        <begin position="142"/>
        <end position="168"/>
    </location>
</feature>
<evidence type="ECO:0000313" key="12">
    <source>
        <dbReference type="Proteomes" id="UP000186698"/>
    </source>
</evidence>
<evidence type="ECO:0000313" key="13">
    <source>
        <dbReference type="RefSeq" id="NP_001108269.2"/>
    </source>
</evidence>
<dbReference type="Pfam" id="PF14608">
    <property type="entry name" value="zf-CCCH_2"/>
    <property type="match status" value="1"/>
</dbReference>
<feature type="domain" description="C3H1-type" evidence="11">
    <location>
        <begin position="93"/>
        <end position="121"/>
    </location>
</feature>
<dbReference type="Gene3D" id="4.10.1000.10">
    <property type="entry name" value="Zinc finger, CCCH-type"/>
    <property type="match status" value="4"/>
</dbReference>
<dbReference type="AlphaFoldDB" id="A0A8J0QAI4"/>
<dbReference type="GO" id="GO:0005634">
    <property type="term" value="C:nucleus"/>
    <property type="evidence" value="ECO:0007669"/>
    <property type="project" value="UniProtKB-SubCell"/>
</dbReference>
<dbReference type="KEGG" id="xla:100137650"/>
<comment type="function">
    <text evidence="7">Zinc-finger RNA-binding protein that destabilizes several cytoplasmic AU-rich element (ARE)-containing mRNA transcripts by promoting their poly(A) tail removal or deadenylation, and hence provide a mechanism for attenuating protein synthesis. Acts as a 3'-untranslated region (UTR) ARE mRNA-binding adapter protein to communicate signaling events to the mRNA decay machinery. Functions by recruiting the CCR4-NOT deadenylase complex and probably other components of the cytoplasmic RNA decay machinery to the bound ARE-containing mRNAs, and hence promotes ARE-mediated mRNA deadenylation and decay processes. Binds to 3'-UTR ARE of numerous mRNAs. Also induces the degradation of ARE-containing mRNAs even in absence of poly(A) tail. Required for tubulogenesis during pronephros development.</text>
</comment>
<keyword evidence="6 9" id="KW-0687">Ribonucleoprotein</keyword>
<evidence type="ECO:0000256" key="2">
    <source>
        <dbReference type="ARBA" id="ARBA00022737"/>
    </source>
</evidence>
<reference evidence="13" key="1">
    <citation type="journal article" date="2002" name="Dev. Dyn.">
        <title>Genetic and genomic tools for Xenopus research: The NIH Xenopus initiative.</title>
        <authorList>
            <person name="Klein S.L."/>
            <person name="Strausberg R.L."/>
            <person name="Wagner L."/>
            <person name="Pontius J."/>
            <person name="Clifton S.W."/>
            <person name="Richardson P."/>
        </authorList>
    </citation>
    <scope>NUCLEOTIDE SEQUENCE</scope>
</reference>
<dbReference type="PROSITE" id="PS50103">
    <property type="entry name" value="ZF_C3H1"/>
    <property type="match status" value="4"/>
</dbReference>
<evidence type="ECO:0000313" key="14">
    <source>
        <dbReference type="Xenbase" id="XB-GENE-5885966"/>
    </source>
</evidence>
<dbReference type="FunFam" id="4.10.1000.10:FF:000002">
    <property type="entry name" value="Zinc finger protein 36, C3H1 type-like 1"/>
    <property type="match status" value="1"/>
</dbReference>
<dbReference type="GO" id="GO:0061158">
    <property type="term" value="P:3'-UTR-mediated mRNA destabilization"/>
    <property type="evidence" value="ECO:0007669"/>
    <property type="project" value="UniProtKB-UniRule"/>
</dbReference>
<dbReference type="CTD" id="100137650"/>
<keyword evidence="9" id="KW-0539">Nucleus</keyword>
<dbReference type="InterPro" id="IPR036855">
    <property type="entry name" value="Znf_CCCH_sf"/>
</dbReference>
<evidence type="ECO:0000256" key="5">
    <source>
        <dbReference type="ARBA" id="ARBA00022884"/>
    </source>
</evidence>
<dbReference type="PANTHER" id="PTHR12547:SF179">
    <property type="entry name" value="MRNA DECAY ACTIVATOR PROTEIN ZFP36"/>
    <property type="match status" value="1"/>
</dbReference>
<keyword evidence="1 8" id="KW-0479">Metal-binding</keyword>
<dbReference type="InterPro" id="IPR000571">
    <property type="entry name" value="Znf_CCCH"/>
</dbReference>
<keyword evidence="9" id="KW-0963">Cytoplasm</keyword>
<organism evidence="12 13">
    <name type="scientific">Xenopus laevis</name>
    <name type="common">African clawed frog</name>
    <dbReference type="NCBI Taxonomy" id="8355"/>
    <lineage>
        <taxon>Eukaryota</taxon>
        <taxon>Metazoa</taxon>
        <taxon>Chordata</taxon>
        <taxon>Craniata</taxon>
        <taxon>Vertebrata</taxon>
        <taxon>Euteleostomi</taxon>
        <taxon>Amphibia</taxon>
        <taxon>Batrachia</taxon>
        <taxon>Anura</taxon>
        <taxon>Pipoidea</taxon>
        <taxon>Pipidae</taxon>
        <taxon>Xenopodinae</taxon>
        <taxon>Xenopus</taxon>
        <taxon>Xenopus</taxon>
    </lineage>
</organism>
<reference evidence="13" key="2">
    <citation type="submission" date="2025-08" db="UniProtKB">
        <authorList>
            <consortium name="RefSeq"/>
        </authorList>
    </citation>
    <scope>IDENTIFICATION</scope>
</reference>
<dbReference type="OrthoDB" id="410307at2759"/>
<evidence type="ECO:0000256" key="6">
    <source>
        <dbReference type="ARBA" id="ARBA00023274"/>
    </source>
</evidence>
<feature type="domain" description="C3H1-type" evidence="11">
    <location>
        <begin position="169"/>
        <end position="197"/>
    </location>
</feature>
<evidence type="ECO:0000256" key="9">
    <source>
        <dbReference type="RuleBase" id="RU369014"/>
    </source>
</evidence>
<dbReference type="InterPro" id="IPR045877">
    <property type="entry name" value="ZFP36-like"/>
</dbReference>
<evidence type="ECO:0000256" key="1">
    <source>
        <dbReference type="ARBA" id="ARBA00022723"/>
    </source>
</evidence>
<dbReference type="GO" id="GO:0035925">
    <property type="term" value="F:mRNA 3'-UTR AU-rich region binding"/>
    <property type="evidence" value="ECO:0007669"/>
    <property type="project" value="UniProtKB-UniRule"/>
</dbReference>
<protein>
    <recommendedName>
        <fullName evidence="9">mRNA decay activator protein ZFP36</fullName>
    </recommendedName>
    <alternativeName>
        <fullName evidence="9">Zinc finger protein 36</fullName>
    </alternativeName>
</protein>
<feature type="zinc finger region" description="C3H1-type" evidence="8">
    <location>
        <begin position="142"/>
        <end position="168"/>
    </location>
</feature>
<gene>
    <name evidence="14" type="primary">zfp36l2l.2.L</name>
    <name evidence="13" type="synonym">zfp36l2.2</name>
    <name evidence="13" type="synonym">zfp36l2.2.L</name>
</gene>
<dbReference type="RefSeq" id="NP_001108269.2">
    <property type="nucleotide sequence ID" value="NM_001114797.1"/>
</dbReference>
<feature type="zinc finger region" description="C3H1-type" evidence="8">
    <location>
        <begin position="55"/>
        <end position="83"/>
    </location>
</feature>
<evidence type="ECO:0000256" key="3">
    <source>
        <dbReference type="ARBA" id="ARBA00022771"/>
    </source>
</evidence>
<dbReference type="GO" id="GO:0008270">
    <property type="term" value="F:zinc ion binding"/>
    <property type="evidence" value="ECO:0007669"/>
    <property type="project" value="UniProtKB-KW"/>
</dbReference>
<keyword evidence="4 8" id="KW-0862">Zinc</keyword>
<proteinExistence type="predicted"/>
<dbReference type="GO" id="GO:1900153">
    <property type="term" value="P:positive regulation of nuclear-transcribed mRNA catabolic process, deadenylation-dependent decay"/>
    <property type="evidence" value="ECO:0007669"/>
    <property type="project" value="UniProtKB-UniRule"/>
</dbReference>
<name>A0A8J0QAI4_XENLA</name>
<feature type="compositionally biased region" description="Acidic residues" evidence="10">
    <location>
        <begin position="267"/>
        <end position="277"/>
    </location>
</feature>
<keyword evidence="5" id="KW-0694">RNA-binding</keyword>
<dbReference type="Proteomes" id="UP000186698">
    <property type="component" value="Chromosome 4L"/>
</dbReference>
<dbReference type="Pfam" id="PF00642">
    <property type="entry name" value="zf-CCCH"/>
    <property type="match status" value="3"/>
</dbReference>
<evidence type="ECO:0000256" key="8">
    <source>
        <dbReference type="PROSITE-ProRule" id="PRU00723"/>
    </source>
</evidence>
<feature type="zinc finger region" description="C3H1-type" evidence="8">
    <location>
        <begin position="169"/>
        <end position="197"/>
    </location>
</feature>
<evidence type="ECO:0000256" key="7">
    <source>
        <dbReference type="ARBA" id="ARBA00055138"/>
    </source>
</evidence>
<dbReference type="Xenbase" id="XB-GENE-5885966">
    <property type="gene designation" value="zfp36l2l.2.L"/>
</dbReference>
<dbReference type="GeneID" id="100137650"/>
<feature type="region of interest" description="Disordered" evidence="10">
    <location>
        <begin position="258"/>
        <end position="277"/>
    </location>
</feature>
<dbReference type="SUPFAM" id="SSF90229">
    <property type="entry name" value="CCCH zinc finger"/>
    <property type="match status" value="4"/>
</dbReference>
<keyword evidence="12" id="KW-1185">Reference proteome</keyword>